<dbReference type="SMART" id="SM00418">
    <property type="entry name" value="HTH_ARSR"/>
    <property type="match status" value="1"/>
</dbReference>
<dbReference type="GO" id="GO:0003700">
    <property type="term" value="F:DNA-binding transcription factor activity"/>
    <property type="evidence" value="ECO:0007669"/>
    <property type="project" value="InterPro"/>
</dbReference>
<dbReference type="InterPro" id="IPR036390">
    <property type="entry name" value="WH_DNA-bd_sf"/>
</dbReference>
<gene>
    <name evidence="3" type="ORF">SAMN05421879_11184</name>
</gene>
<protein>
    <submittedName>
        <fullName evidence="3">Transcriptional regulator, ArsR family</fullName>
    </submittedName>
</protein>
<name>A0A285VVI1_9MICO</name>
<dbReference type="RefSeq" id="WP_097188948.1">
    <property type="nucleotide sequence ID" value="NZ_OBQK01000011.1"/>
</dbReference>
<dbReference type="Proteomes" id="UP000219688">
    <property type="component" value="Unassembled WGS sequence"/>
</dbReference>
<evidence type="ECO:0000313" key="3">
    <source>
        <dbReference type="EMBL" id="SOC57256.1"/>
    </source>
</evidence>
<proteinExistence type="predicted"/>
<accession>A0A285VVI1</accession>
<dbReference type="Pfam" id="PF12840">
    <property type="entry name" value="HTH_20"/>
    <property type="match status" value="1"/>
</dbReference>
<dbReference type="InterPro" id="IPR011991">
    <property type="entry name" value="ArsR-like_HTH"/>
</dbReference>
<keyword evidence="4" id="KW-1185">Reference proteome</keyword>
<sequence length="204" mass="22639">MSERKPPSPAHRGRPATASEMKAFAHPLRMQLYRLLGDLGQATASGLARETGESTGQTSYHLRQLARYGFVEEVADAGTSRERWWRPLGFSYDVPGEPDDPVTRTFGRWLTDSHAATLDAVVQRWAEESPEWREASTMSSTGTWMTSEELAALTEELLEVVDRHTTASKDRREAAGPPAGHLPAREGERRVRVYVDAVPLPPAT</sequence>
<dbReference type="InterPro" id="IPR036388">
    <property type="entry name" value="WH-like_DNA-bd_sf"/>
</dbReference>
<reference evidence="4" key="1">
    <citation type="submission" date="2017-08" db="EMBL/GenBank/DDBJ databases">
        <authorList>
            <person name="Varghese N."/>
            <person name="Submissions S."/>
        </authorList>
    </citation>
    <scope>NUCLEOTIDE SEQUENCE [LARGE SCALE GENOMIC DNA]</scope>
    <source>
        <strain evidence="4">USBA17B2</strain>
    </source>
</reference>
<evidence type="ECO:0000313" key="4">
    <source>
        <dbReference type="Proteomes" id="UP000219688"/>
    </source>
</evidence>
<dbReference type="EMBL" id="OBQK01000011">
    <property type="protein sequence ID" value="SOC57256.1"/>
    <property type="molecule type" value="Genomic_DNA"/>
</dbReference>
<evidence type="ECO:0000256" key="1">
    <source>
        <dbReference type="SAM" id="MobiDB-lite"/>
    </source>
</evidence>
<feature type="region of interest" description="Disordered" evidence="1">
    <location>
        <begin position="165"/>
        <end position="188"/>
    </location>
</feature>
<feature type="domain" description="HTH arsR-type" evidence="2">
    <location>
        <begin position="19"/>
        <end position="124"/>
    </location>
</feature>
<dbReference type="CDD" id="cd00090">
    <property type="entry name" value="HTH_ARSR"/>
    <property type="match status" value="1"/>
</dbReference>
<feature type="compositionally biased region" description="Basic and acidic residues" evidence="1">
    <location>
        <begin position="165"/>
        <end position="174"/>
    </location>
</feature>
<evidence type="ECO:0000259" key="2">
    <source>
        <dbReference type="SMART" id="SM00418"/>
    </source>
</evidence>
<dbReference type="AlphaFoldDB" id="A0A285VVI1"/>
<dbReference type="InterPro" id="IPR001845">
    <property type="entry name" value="HTH_ArsR_DNA-bd_dom"/>
</dbReference>
<organism evidence="3 4">
    <name type="scientific">Ornithinimicrobium cerasi</name>
    <dbReference type="NCBI Taxonomy" id="2248773"/>
    <lineage>
        <taxon>Bacteria</taxon>
        <taxon>Bacillati</taxon>
        <taxon>Actinomycetota</taxon>
        <taxon>Actinomycetes</taxon>
        <taxon>Micrococcales</taxon>
        <taxon>Ornithinimicrobiaceae</taxon>
        <taxon>Ornithinimicrobium</taxon>
    </lineage>
</organism>
<dbReference type="SUPFAM" id="SSF46785">
    <property type="entry name" value="Winged helix' DNA-binding domain"/>
    <property type="match status" value="1"/>
</dbReference>
<dbReference type="Gene3D" id="1.10.10.10">
    <property type="entry name" value="Winged helix-like DNA-binding domain superfamily/Winged helix DNA-binding domain"/>
    <property type="match status" value="1"/>
</dbReference>